<comment type="similarity">
    <text evidence="5">Belongs to the YicC/YloC family.</text>
</comment>
<evidence type="ECO:0000256" key="2">
    <source>
        <dbReference type="ARBA" id="ARBA00022722"/>
    </source>
</evidence>
<evidence type="ECO:0000256" key="4">
    <source>
        <dbReference type="ARBA" id="ARBA00022801"/>
    </source>
</evidence>
<keyword evidence="2" id="KW-0540">Nuclease</keyword>
<gene>
    <name evidence="8" type="ORF">C8D86_1184</name>
</gene>
<evidence type="ECO:0000256" key="3">
    <source>
        <dbReference type="ARBA" id="ARBA00022759"/>
    </source>
</evidence>
<protein>
    <submittedName>
        <fullName evidence="8">Uncharacterized protein (TIGR00255 family)</fullName>
    </submittedName>
</protein>
<dbReference type="Pfam" id="PF03755">
    <property type="entry name" value="YicC-like_N"/>
    <property type="match status" value="1"/>
</dbReference>
<dbReference type="NCBIfam" id="TIGR00255">
    <property type="entry name" value="YicC/YloC family endoribonuclease"/>
    <property type="match status" value="1"/>
</dbReference>
<evidence type="ECO:0000313" key="9">
    <source>
        <dbReference type="Proteomes" id="UP000254720"/>
    </source>
</evidence>
<dbReference type="Pfam" id="PF08340">
    <property type="entry name" value="YicC-like_C"/>
    <property type="match status" value="1"/>
</dbReference>
<dbReference type="InterPro" id="IPR013551">
    <property type="entry name" value="YicC-like_C"/>
</dbReference>
<evidence type="ECO:0000259" key="6">
    <source>
        <dbReference type="Pfam" id="PF03755"/>
    </source>
</evidence>
<comment type="caution">
    <text evidence="8">The sequence shown here is derived from an EMBL/GenBank/DDBJ whole genome shotgun (WGS) entry which is preliminary data.</text>
</comment>
<keyword evidence="4" id="KW-0378">Hydrolase</keyword>
<dbReference type="PANTHER" id="PTHR30636:SF3">
    <property type="entry name" value="UPF0701 PROTEIN YICC"/>
    <property type="match status" value="1"/>
</dbReference>
<evidence type="ECO:0000313" key="8">
    <source>
        <dbReference type="EMBL" id="RDI41681.1"/>
    </source>
</evidence>
<dbReference type="EMBL" id="QQAX01000018">
    <property type="protein sequence ID" value="RDI41681.1"/>
    <property type="molecule type" value="Genomic_DNA"/>
</dbReference>
<evidence type="ECO:0000256" key="1">
    <source>
        <dbReference type="ARBA" id="ARBA00001968"/>
    </source>
</evidence>
<dbReference type="InterPro" id="IPR005229">
    <property type="entry name" value="YicC/YloC-like"/>
</dbReference>
<dbReference type="InterPro" id="IPR013527">
    <property type="entry name" value="YicC-like_N"/>
</dbReference>
<feature type="domain" description="Endoribonuclease YicC-like C-terminal" evidence="7">
    <location>
        <begin position="172"/>
        <end position="289"/>
    </location>
</feature>
<keyword evidence="3" id="KW-0255">Endonuclease</keyword>
<evidence type="ECO:0000256" key="5">
    <source>
        <dbReference type="ARBA" id="ARBA00035648"/>
    </source>
</evidence>
<organism evidence="8 9">
    <name type="scientific">Aquicella lusitana</name>
    <dbReference type="NCBI Taxonomy" id="254246"/>
    <lineage>
        <taxon>Bacteria</taxon>
        <taxon>Pseudomonadati</taxon>
        <taxon>Pseudomonadota</taxon>
        <taxon>Gammaproteobacteria</taxon>
        <taxon>Legionellales</taxon>
        <taxon>Coxiellaceae</taxon>
        <taxon>Aquicella</taxon>
    </lineage>
</organism>
<proteinExistence type="inferred from homology"/>
<accession>A0A370GDA0</accession>
<feature type="domain" description="Endoribonuclease YicC-like N-terminal" evidence="6">
    <location>
        <begin position="2"/>
        <end position="156"/>
    </location>
</feature>
<evidence type="ECO:0000259" key="7">
    <source>
        <dbReference type="Pfam" id="PF08340"/>
    </source>
</evidence>
<dbReference type="GO" id="GO:0016787">
    <property type="term" value="F:hydrolase activity"/>
    <property type="evidence" value="ECO:0007669"/>
    <property type="project" value="UniProtKB-KW"/>
</dbReference>
<sequence>MIYSMTAFARAQSQGEWGSLICEIRSINHRYLEVSVHLPEVLRVFEMPIRERIRQQIKRGKIECVVRYQPGAGTNGPLFTINTVIAQELCAASEKIAALLKHPAPITPTDILRFPGVLESKEADLGKLEQALFQLIDTGLSDLVEARKREGEELKQLFLQRMDLMQQEVAKVREHLPQVLRDQQERLAKRFADVKMELDPARLEQEMVIFAQKIDVAEEVDRTQTHIAEVRRILKHGGVVGRRLDFLLQELNREANTLGSKSTDFIVTHAAVELKVLIEQVREQVQNVE</sequence>
<dbReference type="GO" id="GO:0004521">
    <property type="term" value="F:RNA endonuclease activity"/>
    <property type="evidence" value="ECO:0007669"/>
    <property type="project" value="InterPro"/>
</dbReference>
<comment type="cofactor">
    <cofactor evidence="1">
        <name>a divalent metal cation</name>
        <dbReference type="ChEBI" id="CHEBI:60240"/>
    </cofactor>
</comment>
<dbReference type="PANTHER" id="PTHR30636">
    <property type="entry name" value="UPF0701 PROTEIN YICC"/>
    <property type="match status" value="1"/>
</dbReference>
<dbReference type="Proteomes" id="UP000254720">
    <property type="component" value="Unassembled WGS sequence"/>
</dbReference>
<reference evidence="8 9" key="1">
    <citation type="submission" date="2018-07" db="EMBL/GenBank/DDBJ databases">
        <title>Genomic Encyclopedia of Type Strains, Phase IV (KMG-IV): sequencing the most valuable type-strain genomes for metagenomic binning, comparative biology and taxonomic classification.</title>
        <authorList>
            <person name="Goeker M."/>
        </authorList>
    </citation>
    <scope>NUCLEOTIDE SEQUENCE [LARGE SCALE GENOMIC DNA]</scope>
    <source>
        <strain evidence="8 9">DSM 16500</strain>
    </source>
</reference>
<keyword evidence="9" id="KW-1185">Reference proteome</keyword>
<name>A0A370GDA0_9COXI</name>
<dbReference type="AlphaFoldDB" id="A0A370GDA0"/>
<dbReference type="OrthoDB" id="9771229at2"/>